<dbReference type="SUPFAM" id="SSF47473">
    <property type="entry name" value="EF-hand"/>
    <property type="match status" value="1"/>
</dbReference>
<reference evidence="3 4" key="1">
    <citation type="submission" date="2015-12" db="EMBL/GenBank/DDBJ databases">
        <title>The genome of Folsomia candida.</title>
        <authorList>
            <person name="Faddeeva A."/>
            <person name="Derks M.F."/>
            <person name="Anvar Y."/>
            <person name="Smit S."/>
            <person name="Van Straalen N."/>
            <person name="Roelofs D."/>
        </authorList>
    </citation>
    <scope>NUCLEOTIDE SEQUENCE [LARGE SCALE GENOMIC DNA]</scope>
    <source>
        <strain evidence="3 4">VU population</strain>
        <tissue evidence="3">Whole body</tissue>
    </source>
</reference>
<dbReference type="PROSITE" id="PS50222">
    <property type="entry name" value="EF_HAND_2"/>
    <property type="match status" value="1"/>
</dbReference>
<dbReference type="OrthoDB" id="343296at2759"/>
<dbReference type="Pfam" id="PF13202">
    <property type="entry name" value="EF-hand_5"/>
    <property type="match status" value="1"/>
</dbReference>
<gene>
    <name evidence="3" type="ORF">Fcan01_15195</name>
</gene>
<organism evidence="3 4">
    <name type="scientific">Folsomia candida</name>
    <name type="common">Springtail</name>
    <dbReference type="NCBI Taxonomy" id="158441"/>
    <lineage>
        <taxon>Eukaryota</taxon>
        <taxon>Metazoa</taxon>
        <taxon>Ecdysozoa</taxon>
        <taxon>Arthropoda</taxon>
        <taxon>Hexapoda</taxon>
        <taxon>Collembola</taxon>
        <taxon>Entomobryomorpha</taxon>
        <taxon>Isotomoidea</taxon>
        <taxon>Isotomidae</taxon>
        <taxon>Proisotominae</taxon>
        <taxon>Folsomia</taxon>
    </lineage>
</organism>
<accession>A0A226DZ32</accession>
<dbReference type="InterPro" id="IPR011992">
    <property type="entry name" value="EF-hand-dom_pair"/>
</dbReference>
<dbReference type="GO" id="GO:0005509">
    <property type="term" value="F:calcium ion binding"/>
    <property type="evidence" value="ECO:0007669"/>
    <property type="project" value="InterPro"/>
</dbReference>
<evidence type="ECO:0000256" key="1">
    <source>
        <dbReference type="SAM" id="MobiDB-lite"/>
    </source>
</evidence>
<dbReference type="CDD" id="cd00051">
    <property type="entry name" value="EFh"/>
    <property type="match status" value="1"/>
</dbReference>
<sequence>MASPTSSSTGQILTNKDGTWASFANSPVTEGPWDHDPTLRRAASTPSNHMTQNLRASRETTRPLKWYQKITIHSILGGAVRLLKRLTTFPMLSSAAIYFDEDDRFDPSSGNVRPEPTNDDEAEMSPSSEQVEIAVNYEKATQALFEAIIRYRKESKAAKDNYHTVKVDLKQFPEWNDVMVDRLRSTLQVFDITGDGLLDFEEFCTTLEEFGDITSIETRKKYFATIDDGSGSIDFLEFIRLVYKVTVKTPPGAEDLAITFQSIDRNMARIRSLDVVQQLQAGLF</sequence>
<evidence type="ECO:0000313" key="3">
    <source>
        <dbReference type="EMBL" id="OXA50054.1"/>
    </source>
</evidence>
<dbReference type="Proteomes" id="UP000198287">
    <property type="component" value="Unassembled WGS sequence"/>
</dbReference>
<evidence type="ECO:0000313" key="4">
    <source>
        <dbReference type="Proteomes" id="UP000198287"/>
    </source>
</evidence>
<feature type="compositionally biased region" description="Polar residues" evidence="1">
    <location>
        <begin position="44"/>
        <end position="55"/>
    </location>
</feature>
<dbReference type="Gene3D" id="1.10.238.10">
    <property type="entry name" value="EF-hand"/>
    <property type="match status" value="1"/>
</dbReference>
<feature type="compositionally biased region" description="Polar residues" evidence="1">
    <location>
        <begin position="1"/>
        <end position="28"/>
    </location>
</feature>
<name>A0A226DZ32_FOLCA</name>
<dbReference type="EMBL" id="LNIX01000009">
    <property type="protein sequence ID" value="OXA50054.1"/>
    <property type="molecule type" value="Genomic_DNA"/>
</dbReference>
<feature type="region of interest" description="Disordered" evidence="1">
    <location>
        <begin position="105"/>
        <end position="127"/>
    </location>
</feature>
<feature type="region of interest" description="Disordered" evidence="1">
    <location>
        <begin position="1"/>
        <end position="57"/>
    </location>
</feature>
<evidence type="ECO:0000259" key="2">
    <source>
        <dbReference type="PROSITE" id="PS50222"/>
    </source>
</evidence>
<dbReference type="AlphaFoldDB" id="A0A226DZ32"/>
<comment type="caution">
    <text evidence="3">The sequence shown here is derived from an EMBL/GenBank/DDBJ whole genome shotgun (WGS) entry which is preliminary data.</text>
</comment>
<feature type="domain" description="EF-hand" evidence="2">
    <location>
        <begin position="178"/>
        <end position="213"/>
    </location>
</feature>
<protein>
    <submittedName>
        <fullName evidence="3">Putative calcium-binding protein CML25</fullName>
    </submittedName>
</protein>
<keyword evidence="4" id="KW-1185">Reference proteome</keyword>
<dbReference type="InterPro" id="IPR002048">
    <property type="entry name" value="EF_hand_dom"/>
</dbReference>
<proteinExistence type="predicted"/>
<dbReference type="STRING" id="158441.A0A226DZ32"/>
<dbReference type="SMART" id="SM00054">
    <property type="entry name" value="EFh"/>
    <property type="match status" value="2"/>
</dbReference>